<evidence type="ECO:0000313" key="2">
    <source>
        <dbReference type="EMBL" id="TWI67640.1"/>
    </source>
</evidence>
<evidence type="ECO:0000256" key="1">
    <source>
        <dbReference type="SAM" id="SignalP"/>
    </source>
</evidence>
<dbReference type="AlphaFoldDB" id="A0A562RGY9"/>
<keyword evidence="1" id="KW-0732">Signal</keyword>
<sequence length="95" mass="9668">MKQVSAVLLAMMLAAATQGASAAGHQRRATFDVTFTVTAACVIDPQAGTALACTAGTPYRIIHDATSQPASVPVASITAQPATTSALRNGDTVYF</sequence>
<feature type="signal peptide" evidence="1">
    <location>
        <begin position="1"/>
        <end position="22"/>
    </location>
</feature>
<name>A0A562RGY9_9BURK</name>
<dbReference type="RefSeq" id="WP_145648566.1">
    <property type="nucleotide sequence ID" value="NZ_VLLB01000002.1"/>
</dbReference>
<accession>A0A562RGY9</accession>
<dbReference type="EMBL" id="VLLB01000002">
    <property type="protein sequence ID" value="TWI67640.1"/>
    <property type="molecule type" value="Genomic_DNA"/>
</dbReference>
<protein>
    <submittedName>
        <fullName evidence="2">Uncharacterized protein</fullName>
    </submittedName>
</protein>
<feature type="chain" id="PRO_5022242478" evidence="1">
    <location>
        <begin position="23"/>
        <end position="95"/>
    </location>
</feature>
<reference evidence="2 3" key="1">
    <citation type="journal article" date="2015" name="Stand. Genomic Sci.">
        <title>Genomic Encyclopedia of Bacterial and Archaeal Type Strains, Phase III: the genomes of soil and plant-associated and newly described type strains.</title>
        <authorList>
            <person name="Whitman W.B."/>
            <person name="Woyke T."/>
            <person name="Klenk H.P."/>
            <person name="Zhou Y."/>
            <person name="Lilburn T.G."/>
            <person name="Beck B.J."/>
            <person name="De Vos P."/>
            <person name="Vandamme P."/>
            <person name="Eisen J.A."/>
            <person name="Garrity G."/>
            <person name="Hugenholtz P."/>
            <person name="Kyrpides N.C."/>
        </authorList>
    </citation>
    <scope>NUCLEOTIDE SEQUENCE [LARGE SCALE GENOMIC DNA]</scope>
    <source>
        <strain evidence="2 3">CGMCC 1.10822</strain>
    </source>
</reference>
<dbReference type="Proteomes" id="UP000318431">
    <property type="component" value="Unassembled WGS sequence"/>
</dbReference>
<keyword evidence="3" id="KW-1185">Reference proteome</keyword>
<comment type="caution">
    <text evidence="2">The sequence shown here is derived from an EMBL/GenBank/DDBJ whole genome shotgun (WGS) entry which is preliminary data.</text>
</comment>
<gene>
    <name evidence="2" type="ORF">IP91_01757</name>
</gene>
<organism evidence="2 3">
    <name type="scientific">Pseudoduganella lurida</name>
    <dbReference type="NCBI Taxonomy" id="1036180"/>
    <lineage>
        <taxon>Bacteria</taxon>
        <taxon>Pseudomonadati</taxon>
        <taxon>Pseudomonadota</taxon>
        <taxon>Betaproteobacteria</taxon>
        <taxon>Burkholderiales</taxon>
        <taxon>Oxalobacteraceae</taxon>
        <taxon>Telluria group</taxon>
        <taxon>Pseudoduganella</taxon>
    </lineage>
</organism>
<evidence type="ECO:0000313" key="3">
    <source>
        <dbReference type="Proteomes" id="UP000318431"/>
    </source>
</evidence>
<proteinExistence type="predicted"/>